<comment type="caution">
    <text evidence="1">The sequence shown here is derived from an EMBL/GenBank/DDBJ whole genome shotgun (WGS) entry which is preliminary data.</text>
</comment>
<dbReference type="EMBL" id="CATNWA010017214">
    <property type="protein sequence ID" value="CAI9598879.1"/>
    <property type="molecule type" value="Genomic_DNA"/>
</dbReference>
<organism evidence="1 2">
    <name type="scientific">Staurois parvus</name>
    <dbReference type="NCBI Taxonomy" id="386267"/>
    <lineage>
        <taxon>Eukaryota</taxon>
        <taxon>Metazoa</taxon>
        <taxon>Chordata</taxon>
        <taxon>Craniata</taxon>
        <taxon>Vertebrata</taxon>
        <taxon>Euteleostomi</taxon>
        <taxon>Amphibia</taxon>
        <taxon>Batrachia</taxon>
        <taxon>Anura</taxon>
        <taxon>Neobatrachia</taxon>
        <taxon>Ranoidea</taxon>
        <taxon>Ranidae</taxon>
        <taxon>Staurois</taxon>
    </lineage>
</organism>
<evidence type="ECO:0000313" key="2">
    <source>
        <dbReference type="Proteomes" id="UP001162483"/>
    </source>
</evidence>
<protein>
    <submittedName>
        <fullName evidence="1">Uncharacterized protein</fullName>
    </submittedName>
</protein>
<feature type="non-terminal residue" evidence="1">
    <location>
        <position position="75"/>
    </location>
</feature>
<dbReference type="Proteomes" id="UP001162483">
    <property type="component" value="Unassembled WGS sequence"/>
</dbReference>
<reference evidence="1" key="1">
    <citation type="submission" date="2023-05" db="EMBL/GenBank/DDBJ databases">
        <authorList>
            <person name="Stuckert A."/>
        </authorList>
    </citation>
    <scope>NUCLEOTIDE SEQUENCE</scope>
</reference>
<evidence type="ECO:0000313" key="1">
    <source>
        <dbReference type="EMBL" id="CAI9598879.1"/>
    </source>
</evidence>
<accession>A0ABN9FQI2</accession>
<gene>
    <name evidence="1" type="ORF">SPARVUS_LOCUS12506715</name>
</gene>
<keyword evidence="2" id="KW-1185">Reference proteome</keyword>
<name>A0ABN9FQI2_9NEOB</name>
<proteinExistence type="predicted"/>
<sequence>MAQQILQTYLTVCKDVVMVGLGDSDFQAQLLQILISVIQIEKCCDLLPTFLSVLKEITEVCLLSKMNDDRADLDK</sequence>